<dbReference type="Pfam" id="PF01636">
    <property type="entry name" value="APH"/>
    <property type="match status" value="1"/>
</dbReference>
<dbReference type="GO" id="GO:0004672">
    <property type="term" value="F:protein kinase activity"/>
    <property type="evidence" value="ECO:0007669"/>
    <property type="project" value="InterPro"/>
</dbReference>
<dbReference type="Gene3D" id="3.30.200.20">
    <property type="entry name" value="Phosphorylase Kinase, domain 1"/>
    <property type="match status" value="1"/>
</dbReference>
<dbReference type="InterPro" id="IPR011009">
    <property type="entry name" value="Kinase-like_dom_sf"/>
</dbReference>
<dbReference type="OMA" id="LAYWIEA"/>
<name>A0A1V2LC86_CYBFA</name>
<sequence>MATVVDTEQDIGPVRSALDIDRLNQFFKRPTPPPDTTIGPGSKWSPLVAPVSVQQFKFGQSNPTYLLTDANGHKAVLRKKPSANAKLISKTAHAIEREFHMLAAINSINSKRPAAERVPIAQVFLLCEDESHLGAVFYVMEFVKGRIFHDPSLTGASSEAEKKAIWNSVVDTAKAIHSVPSDELFAQLPEKHFRKPKPNSKSNSSSYFSRQIRSMTKIQQLQAQTVDPIPHFDTISQWLLLNAPPDPEVVPLIHGDFKIDNFVFHPTEPRIIAVLDWELCTSGHPLFDLANVLQPFVMPPEMNQIFAKFDIKQDDQLVKDVLERYKAVVNPTWDPVKLWKVGVVFGLYRVGVISQGISQRVVKGVASSAEAKKTGSLYPYVGNFAYSLISADRGAKL</sequence>
<evidence type="ECO:0000259" key="1">
    <source>
        <dbReference type="Pfam" id="PF01636"/>
    </source>
</evidence>
<feature type="domain" description="Aminoglycoside phosphotransferase" evidence="1">
    <location>
        <begin position="53"/>
        <end position="337"/>
    </location>
</feature>
<dbReference type="InterPro" id="IPR052898">
    <property type="entry name" value="ACAD10-like"/>
</dbReference>
<dbReference type="PANTHER" id="PTHR47829:SF1">
    <property type="entry name" value="HAD FAMILY PHOSPHATASE"/>
    <property type="match status" value="1"/>
</dbReference>
<dbReference type="EMBL" id="MPUK01000002">
    <property type="protein sequence ID" value="ONH68701.1"/>
    <property type="molecule type" value="Genomic_DNA"/>
</dbReference>
<dbReference type="InterPro" id="IPR008271">
    <property type="entry name" value="Ser/Thr_kinase_AS"/>
</dbReference>
<dbReference type="PROSITE" id="PS00108">
    <property type="entry name" value="PROTEIN_KINASE_ST"/>
    <property type="match status" value="1"/>
</dbReference>
<organism evidence="2 3">
    <name type="scientific">Cyberlindnera fabianii</name>
    <name type="common">Yeast</name>
    <name type="synonym">Hansenula fabianii</name>
    <dbReference type="NCBI Taxonomy" id="36022"/>
    <lineage>
        <taxon>Eukaryota</taxon>
        <taxon>Fungi</taxon>
        <taxon>Dikarya</taxon>
        <taxon>Ascomycota</taxon>
        <taxon>Saccharomycotina</taxon>
        <taxon>Saccharomycetes</taxon>
        <taxon>Phaffomycetales</taxon>
        <taxon>Phaffomycetaceae</taxon>
        <taxon>Cyberlindnera</taxon>
    </lineage>
</organism>
<dbReference type="CDD" id="cd05154">
    <property type="entry name" value="ACAD10_11_N-like"/>
    <property type="match status" value="1"/>
</dbReference>
<dbReference type="Proteomes" id="UP000189513">
    <property type="component" value="Unassembled WGS sequence"/>
</dbReference>
<dbReference type="InterPro" id="IPR041726">
    <property type="entry name" value="ACAD10_11_N"/>
</dbReference>
<reference evidence="3" key="1">
    <citation type="journal article" date="2017" name="Genome Announc.">
        <title>Genome sequences of Cyberlindnera fabianii 65, Pichia kudriavzevii 129, and Saccharomyces cerevisiae 131 isolated from fermented masau fruits in Zimbabwe.</title>
        <authorList>
            <person name="van Rijswijck I.M.H."/>
            <person name="Derks M.F.L."/>
            <person name="Abee T."/>
            <person name="de Ridder D."/>
            <person name="Smid E.J."/>
        </authorList>
    </citation>
    <scope>NUCLEOTIDE SEQUENCE [LARGE SCALE GENOMIC DNA]</scope>
    <source>
        <strain evidence="3">65</strain>
    </source>
</reference>
<dbReference type="AlphaFoldDB" id="A0A1V2LC86"/>
<protein>
    <submittedName>
        <fullName evidence="2">Acyl-CoA dehydrogenase family member 11</fullName>
    </submittedName>
</protein>
<evidence type="ECO:0000313" key="2">
    <source>
        <dbReference type="EMBL" id="ONH68701.1"/>
    </source>
</evidence>
<dbReference type="InterPro" id="IPR002575">
    <property type="entry name" value="Aminoglycoside_PTrfase"/>
</dbReference>
<accession>A0A1V2LC86</accession>
<dbReference type="VEuPathDB" id="FungiDB:BON22_1559"/>
<dbReference type="STRING" id="36022.A0A1V2LC86"/>
<gene>
    <name evidence="2" type="ORF">BON22_1559</name>
</gene>
<dbReference type="Gene3D" id="3.90.1200.10">
    <property type="match status" value="1"/>
</dbReference>
<comment type="caution">
    <text evidence="2">The sequence shown here is derived from an EMBL/GenBank/DDBJ whole genome shotgun (WGS) entry which is preliminary data.</text>
</comment>
<keyword evidence="3" id="KW-1185">Reference proteome</keyword>
<dbReference type="PANTHER" id="PTHR47829">
    <property type="entry name" value="HYDROLASE, PUTATIVE (AFU_ORTHOLOGUE AFUA_1G12880)-RELATED"/>
    <property type="match status" value="1"/>
</dbReference>
<evidence type="ECO:0000313" key="3">
    <source>
        <dbReference type="Proteomes" id="UP000189513"/>
    </source>
</evidence>
<dbReference type="SUPFAM" id="SSF56112">
    <property type="entry name" value="Protein kinase-like (PK-like)"/>
    <property type="match status" value="1"/>
</dbReference>
<proteinExistence type="predicted"/>